<evidence type="ECO:0000256" key="1">
    <source>
        <dbReference type="SAM" id="MobiDB-lite"/>
    </source>
</evidence>
<feature type="region of interest" description="Disordered" evidence="1">
    <location>
        <begin position="43"/>
        <end position="68"/>
    </location>
</feature>
<proteinExistence type="predicted"/>
<dbReference type="PATRIC" id="fig|1008153.3.peg.2984"/>
<dbReference type="RefSeq" id="WP_066383895.1">
    <property type="nucleotide sequence ID" value="NZ_LTAZ01000008.1"/>
</dbReference>
<evidence type="ECO:0000313" key="3">
    <source>
        <dbReference type="Proteomes" id="UP000075321"/>
    </source>
</evidence>
<dbReference type="OrthoDB" id="176261at2157"/>
<accession>A0A151ABS8</accession>
<dbReference type="EMBL" id="LTAZ01000008">
    <property type="protein sequence ID" value="KYH25085.1"/>
    <property type="molecule type" value="Genomic_DNA"/>
</dbReference>
<gene>
    <name evidence="2" type="ORF">HAPAU_29060</name>
</gene>
<evidence type="ECO:0000313" key="2">
    <source>
        <dbReference type="EMBL" id="KYH25085.1"/>
    </source>
</evidence>
<sequence>MEQDAFHCQDCEWFRAVGTVSARPEAIRGAISHHIETGHEIVSDDLSGDVSPAGRPSDLTLSATRSDD</sequence>
<comment type="caution">
    <text evidence="2">The sequence shown here is derived from an EMBL/GenBank/DDBJ whole genome shotgun (WGS) entry which is preliminary data.</text>
</comment>
<name>A0A151ABS8_9EURY</name>
<organism evidence="2 3">
    <name type="scientific">Halalkalicoccus paucihalophilus</name>
    <dbReference type="NCBI Taxonomy" id="1008153"/>
    <lineage>
        <taxon>Archaea</taxon>
        <taxon>Methanobacteriati</taxon>
        <taxon>Methanobacteriota</taxon>
        <taxon>Stenosarchaea group</taxon>
        <taxon>Halobacteria</taxon>
        <taxon>Halobacteriales</taxon>
        <taxon>Halococcaceae</taxon>
        <taxon>Halalkalicoccus</taxon>
    </lineage>
</organism>
<dbReference type="AlphaFoldDB" id="A0A151ABS8"/>
<feature type="compositionally biased region" description="Polar residues" evidence="1">
    <location>
        <begin position="59"/>
        <end position="68"/>
    </location>
</feature>
<dbReference type="Proteomes" id="UP000075321">
    <property type="component" value="Unassembled WGS sequence"/>
</dbReference>
<reference evidence="2 3" key="1">
    <citation type="submission" date="2016-02" db="EMBL/GenBank/DDBJ databases">
        <title>Genome sequence of Halalkalicoccus paucihalophilus DSM 24557.</title>
        <authorList>
            <person name="Poehlein A."/>
            <person name="Daniel R."/>
        </authorList>
    </citation>
    <scope>NUCLEOTIDE SEQUENCE [LARGE SCALE GENOMIC DNA]</scope>
    <source>
        <strain evidence="2 3">DSM 24557</strain>
    </source>
</reference>
<protein>
    <submittedName>
        <fullName evidence="2">Uncharacterized protein</fullName>
    </submittedName>
</protein>
<keyword evidence="3" id="KW-1185">Reference proteome</keyword>